<feature type="chain" id="PRO_5040467383" description="Glucanase" evidence="10">
    <location>
        <begin position="16"/>
        <end position="448"/>
    </location>
</feature>
<dbReference type="Gene3D" id="2.70.100.10">
    <property type="entry name" value="Glycoside hydrolase, family 7, domain"/>
    <property type="match status" value="1"/>
</dbReference>
<dbReference type="EMBL" id="MU251256">
    <property type="protein sequence ID" value="KAG9253716.1"/>
    <property type="molecule type" value="Genomic_DNA"/>
</dbReference>
<sequence>MFTIAALSFIGGAIAQQVGNNEPEVHPSMSWSRCSGQGSCQNVDGEVVIDANWRWIHRSGGYDNCYDGNDWTDACSSNEDCAENCEVEGAKYEETYGASTSGDALTLSFTKDNASGKNIGSRLYLMADESSYEMFDLIGNELSFDVDLSTVVCGINSALYFVAMPEDGGSGDYPTNAAGAQYGTGYCDAQCARDLKFIAGQANYEGWEPSDSDANAGVGNLGSCCAEIDVWESNSHSFALTPHACEAGYNDFHVCEGDEGCGGTYSPERFNGHCDANGCDFNPYRLGVTDFYGKGKTVDTSKPFTVVTQFENNALNQFFVQDGQRIEMPNANQDGLPETNEIKPELCDVLFDVFDDYDRYTEVGGWTAMQEALSKPMVLVMSIWADHYANMLWLDGLWPRDADPSTPGALRGDCPVDSGDPDEVVASNPNAYVTWSNIRFGPIGSTTD</sequence>
<dbReference type="EC" id="3.2.1.-" evidence="9"/>
<gene>
    <name evidence="11" type="ORF">F5Z01DRAFT_681709</name>
</gene>
<reference evidence="11" key="1">
    <citation type="journal article" date="2021" name="IMA Fungus">
        <title>Genomic characterization of three marine fungi, including Emericellopsis atlantica sp. nov. with signatures of a generalist lifestyle and marine biomass degradation.</title>
        <authorList>
            <person name="Hagestad O.C."/>
            <person name="Hou L."/>
            <person name="Andersen J.H."/>
            <person name="Hansen E.H."/>
            <person name="Altermark B."/>
            <person name="Li C."/>
            <person name="Kuhnert E."/>
            <person name="Cox R.J."/>
            <person name="Crous P.W."/>
            <person name="Spatafora J.W."/>
            <person name="Lail K."/>
            <person name="Amirebrahimi M."/>
            <person name="Lipzen A."/>
            <person name="Pangilinan J."/>
            <person name="Andreopoulos W."/>
            <person name="Hayes R.D."/>
            <person name="Ng V."/>
            <person name="Grigoriev I.V."/>
            <person name="Jackson S.A."/>
            <person name="Sutton T.D.S."/>
            <person name="Dobson A.D.W."/>
            <person name="Rama T."/>
        </authorList>
    </citation>
    <scope>NUCLEOTIDE SEQUENCE</scope>
    <source>
        <strain evidence="11">TS7</strain>
    </source>
</reference>
<evidence type="ECO:0000256" key="9">
    <source>
        <dbReference type="RuleBase" id="RU361164"/>
    </source>
</evidence>
<comment type="catalytic activity">
    <reaction evidence="1">
        <text>Hydrolysis of (1-&gt;4)-beta-D-glucosidic linkages in cellulose and cellotetraose, releasing cellobiose from the non-reducing ends of the chains.</text>
        <dbReference type="EC" id="3.2.1.91"/>
    </reaction>
</comment>
<keyword evidence="7 9" id="KW-0326">Glycosidase</keyword>
<evidence type="ECO:0000256" key="2">
    <source>
        <dbReference type="ARBA" id="ARBA00006044"/>
    </source>
</evidence>
<keyword evidence="8 9" id="KW-0624">Polysaccharide degradation</keyword>
<keyword evidence="6" id="KW-0119">Carbohydrate metabolism</keyword>
<dbReference type="InterPro" id="IPR013320">
    <property type="entry name" value="ConA-like_dom_sf"/>
</dbReference>
<dbReference type="GO" id="GO:0030245">
    <property type="term" value="P:cellulose catabolic process"/>
    <property type="evidence" value="ECO:0007669"/>
    <property type="project" value="UniProtKB-KW"/>
</dbReference>
<protein>
    <recommendedName>
        <fullName evidence="9">Glucanase</fullName>
        <ecNumber evidence="9">3.2.1.-</ecNumber>
    </recommendedName>
</protein>
<keyword evidence="12" id="KW-1185">Reference proteome</keyword>
<evidence type="ECO:0000313" key="12">
    <source>
        <dbReference type="Proteomes" id="UP000887229"/>
    </source>
</evidence>
<evidence type="ECO:0000256" key="7">
    <source>
        <dbReference type="ARBA" id="ARBA00023295"/>
    </source>
</evidence>
<proteinExistence type="inferred from homology"/>
<comment type="caution">
    <text evidence="11">The sequence shown here is derived from an EMBL/GenBank/DDBJ whole genome shotgun (WGS) entry which is preliminary data.</text>
</comment>
<evidence type="ECO:0000256" key="3">
    <source>
        <dbReference type="ARBA" id="ARBA00022729"/>
    </source>
</evidence>
<dbReference type="RefSeq" id="XP_046117640.1">
    <property type="nucleotide sequence ID" value="XM_046265715.1"/>
</dbReference>
<dbReference type="Proteomes" id="UP000887229">
    <property type="component" value="Unassembled WGS sequence"/>
</dbReference>
<dbReference type="OrthoDB" id="412382at2759"/>
<organism evidence="11 12">
    <name type="scientific">Emericellopsis atlantica</name>
    <dbReference type="NCBI Taxonomy" id="2614577"/>
    <lineage>
        <taxon>Eukaryota</taxon>
        <taxon>Fungi</taxon>
        <taxon>Dikarya</taxon>
        <taxon>Ascomycota</taxon>
        <taxon>Pezizomycotina</taxon>
        <taxon>Sordariomycetes</taxon>
        <taxon>Hypocreomycetidae</taxon>
        <taxon>Hypocreales</taxon>
        <taxon>Bionectriaceae</taxon>
        <taxon>Emericellopsis</taxon>
    </lineage>
</organism>
<name>A0A9P7ZL47_9HYPO</name>
<evidence type="ECO:0000256" key="4">
    <source>
        <dbReference type="ARBA" id="ARBA00022801"/>
    </source>
</evidence>
<dbReference type="GO" id="GO:0016162">
    <property type="term" value="F:cellulose 1,4-beta-cellobiosidase activity"/>
    <property type="evidence" value="ECO:0007669"/>
    <property type="project" value="UniProtKB-EC"/>
</dbReference>
<accession>A0A9P7ZL47</accession>
<dbReference type="Pfam" id="PF00840">
    <property type="entry name" value="Glyco_hydro_7"/>
    <property type="match status" value="1"/>
</dbReference>
<comment type="similarity">
    <text evidence="2 9">Belongs to the glycosyl hydrolase 7 (cellulase C) family.</text>
</comment>
<evidence type="ECO:0000256" key="5">
    <source>
        <dbReference type="ARBA" id="ARBA00023001"/>
    </source>
</evidence>
<keyword evidence="4 9" id="KW-0378">Hydrolase</keyword>
<dbReference type="GeneID" id="70296618"/>
<dbReference type="InterPro" id="IPR037019">
    <property type="entry name" value="Glyco_hydro_7_sf"/>
</dbReference>
<dbReference type="SUPFAM" id="SSF49899">
    <property type="entry name" value="Concanavalin A-like lectins/glucanases"/>
    <property type="match status" value="1"/>
</dbReference>
<dbReference type="PANTHER" id="PTHR33753:SF2">
    <property type="entry name" value="GLYCOSIDE HYDROLASE FAMILY 7 PROTEIN"/>
    <property type="match status" value="1"/>
</dbReference>
<keyword evidence="3 10" id="KW-0732">Signal</keyword>
<evidence type="ECO:0000256" key="1">
    <source>
        <dbReference type="ARBA" id="ARBA00001641"/>
    </source>
</evidence>
<dbReference type="CDD" id="cd07999">
    <property type="entry name" value="GH7_CBH_EG"/>
    <property type="match status" value="1"/>
</dbReference>
<evidence type="ECO:0000256" key="6">
    <source>
        <dbReference type="ARBA" id="ARBA00023277"/>
    </source>
</evidence>
<feature type="signal peptide" evidence="10">
    <location>
        <begin position="1"/>
        <end position="15"/>
    </location>
</feature>
<dbReference type="PANTHER" id="PTHR33753">
    <property type="entry name" value="1,4-BETA-D-GLUCAN CELLOBIOHYDROLASE B"/>
    <property type="match status" value="1"/>
</dbReference>
<keyword evidence="5 9" id="KW-0136">Cellulose degradation</keyword>
<evidence type="ECO:0000256" key="8">
    <source>
        <dbReference type="ARBA" id="ARBA00023326"/>
    </source>
</evidence>
<evidence type="ECO:0000256" key="10">
    <source>
        <dbReference type="SAM" id="SignalP"/>
    </source>
</evidence>
<dbReference type="PRINTS" id="PR00734">
    <property type="entry name" value="GLHYDRLASE7"/>
</dbReference>
<dbReference type="InterPro" id="IPR001722">
    <property type="entry name" value="Glyco_hydro_7"/>
</dbReference>
<dbReference type="AlphaFoldDB" id="A0A9P7ZL47"/>
<evidence type="ECO:0000313" key="11">
    <source>
        <dbReference type="EMBL" id="KAG9253716.1"/>
    </source>
</evidence>